<dbReference type="Proteomes" id="UP001165082">
    <property type="component" value="Unassembled WGS sequence"/>
</dbReference>
<name>A0A9W7FWD3_9STRA</name>
<organism evidence="2 3">
    <name type="scientific">Triparma retinervis</name>
    <dbReference type="NCBI Taxonomy" id="2557542"/>
    <lineage>
        <taxon>Eukaryota</taxon>
        <taxon>Sar</taxon>
        <taxon>Stramenopiles</taxon>
        <taxon>Ochrophyta</taxon>
        <taxon>Bolidophyceae</taxon>
        <taxon>Parmales</taxon>
        <taxon>Triparmaceae</taxon>
        <taxon>Triparma</taxon>
    </lineage>
</organism>
<feature type="compositionally biased region" description="Basic and acidic residues" evidence="1">
    <location>
        <begin position="65"/>
        <end position="82"/>
    </location>
</feature>
<protein>
    <submittedName>
        <fullName evidence="2">Uncharacterized protein</fullName>
    </submittedName>
</protein>
<feature type="non-terminal residue" evidence="2">
    <location>
        <position position="124"/>
    </location>
</feature>
<evidence type="ECO:0000313" key="3">
    <source>
        <dbReference type="Proteomes" id="UP001165082"/>
    </source>
</evidence>
<keyword evidence="3" id="KW-1185">Reference proteome</keyword>
<evidence type="ECO:0000256" key="1">
    <source>
        <dbReference type="SAM" id="MobiDB-lite"/>
    </source>
</evidence>
<dbReference type="EMBL" id="BRXZ01008087">
    <property type="protein sequence ID" value="GMI21160.1"/>
    <property type="molecule type" value="Genomic_DNA"/>
</dbReference>
<accession>A0A9W7FWD3</accession>
<proteinExistence type="predicted"/>
<reference evidence="2" key="1">
    <citation type="submission" date="2022-07" db="EMBL/GenBank/DDBJ databases">
        <title>Genome analysis of Parmales, a sister group of diatoms, reveals the evolutionary specialization of diatoms from phago-mixotrophs to photoautotrophs.</title>
        <authorList>
            <person name="Ban H."/>
            <person name="Sato S."/>
            <person name="Yoshikawa S."/>
            <person name="Kazumasa Y."/>
            <person name="Nakamura Y."/>
            <person name="Ichinomiya M."/>
            <person name="Saitoh K."/>
            <person name="Sato N."/>
            <person name="Blanc-Mathieu R."/>
            <person name="Endo H."/>
            <person name="Kuwata A."/>
            <person name="Ogata H."/>
        </authorList>
    </citation>
    <scope>NUCLEOTIDE SEQUENCE</scope>
</reference>
<sequence length="124" mass="13206">MATFAKRGEVTIETMGAVHNPSGSGVAATSSFVKAKVQKIASISSSPPKDGLAKPRRRSRGDSMGTRDDAASSASNEKEAGSSKRNIQRKKSAYAHESQFKKQGGHGKGKWNAYGVGVEEEFFE</sequence>
<feature type="region of interest" description="Disordered" evidence="1">
    <location>
        <begin position="39"/>
        <end position="111"/>
    </location>
</feature>
<evidence type="ECO:0000313" key="2">
    <source>
        <dbReference type="EMBL" id="GMI21160.1"/>
    </source>
</evidence>
<comment type="caution">
    <text evidence="2">The sequence shown here is derived from an EMBL/GenBank/DDBJ whole genome shotgun (WGS) entry which is preliminary data.</text>
</comment>
<dbReference type="AlphaFoldDB" id="A0A9W7FWD3"/>
<gene>
    <name evidence="2" type="ORF">TrRE_jg12034</name>
</gene>